<evidence type="ECO:0000313" key="4">
    <source>
        <dbReference type="Proteomes" id="UP000265816"/>
    </source>
</evidence>
<dbReference type="InterPro" id="IPR003501">
    <property type="entry name" value="PTS_EIIB_2/3"/>
</dbReference>
<dbReference type="AlphaFoldDB" id="A0A398AYV7"/>
<sequence length="91" mass="10033">MKILVVCGNGLGSSFMMSMNVQKAMKELNMEGTCSHTDLASAKTENADYYIGAPEIMDQLNDGNRKIISLVNMFSMDEIKKALTTHVLEGR</sequence>
<keyword evidence="4" id="KW-1185">Reference proteome</keyword>
<dbReference type="SUPFAM" id="SSF52794">
    <property type="entry name" value="PTS system IIB component-like"/>
    <property type="match status" value="1"/>
</dbReference>
<comment type="caution">
    <text evidence="3">The sequence shown here is derived from an EMBL/GenBank/DDBJ whole genome shotgun (WGS) entry which is preliminary data.</text>
</comment>
<name>A0A398AYV7_9BACI</name>
<protein>
    <submittedName>
        <fullName evidence="3">PTS sugar transporter subunit IIB</fullName>
    </submittedName>
</protein>
<dbReference type="InterPro" id="IPR036095">
    <property type="entry name" value="PTS_EIIB-like_sf"/>
</dbReference>
<keyword evidence="3" id="KW-0813">Transport</keyword>
<dbReference type="Pfam" id="PF02302">
    <property type="entry name" value="PTS_IIB"/>
    <property type="match status" value="1"/>
</dbReference>
<gene>
    <name evidence="3" type="ORF">D1970_18280</name>
</gene>
<dbReference type="Proteomes" id="UP000265816">
    <property type="component" value="Unassembled WGS sequence"/>
</dbReference>
<evidence type="ECO:0000256" key="1">
    <source>
        <dbReference type="ARBA" id="ARBA00022679"/>
    </source>
</evidence>
<dbReference type="GO" id="GO:0008982">
    <property type="term" value="F:protein-N(PI)-phosphohistidine-sugar phosphotransferase activity"/>
    <property type="evidence" value="ECO:0007669"/>
    <property type="project" value="InterPro"/>
</dbReference>
<keyword evidence="1" id="KW-0808">Transferase</keyword>
<feature type="domain" description="PTS EIIB type-2" evidence="2">
    <location>
        <begin position="1"/>
        <end position="91"/>
    </location>
</feature>
<dbReference type="GO" id="GO:0009401">
    <property type="term" value="P:phosphoenolpyruvate-dependent sugar phosphotransferase system"/>
    <property type="evidence" value="ECO:0007669"/>
    <property type="project" value="InterPro"/>
</dbReference>
<dbReference type="PROSITE" id="PS51099">
    <property type="entry name" value="PTS_EIIB_TYPE_2"/>
    <property type="match status" value="1"/>
</dbReference>
<keyword evidence="3" id="KW-0762">Sugar transport</keyword>
<evidence type="ECO:0000259" key="2">
    <source>
        <dbReference type="PROSITE" id="PS51099"/>
    </source>
</evidence>
<reference evidence="3 4" key="1">
    <citation type="submission" date="2018-08" db="EMBL/GenBank/DDBJ databases">
        <title>Bacillus jemisoniae sp. nov., Bacillus chryseoplanitiae sp. nov., Bacillus resnikiae sp. nov., and Bacillus frankliniae sp. nov., isolated from Viking spacecraft and associated surfaces.</title>
        <authorList>
            <person name="Seuylemezian A."/>
            <person name="Vaishampayan P."/>
        </authorList>
    </citation>
    <scope>NUCLEOTIDE SEQUENCE [LARGE SCALE GENOMIC DNA]</scope>
    <source>
        <strain evidence="3 4">JJ-247</strain>
    </source>
</reference>
<dbReference type="InterPro" id="IPR013011">
    <property type="entry name" value="PTS_EIIB_2"/>
</dbReference>
<accession>A0A398AYV7</accession>
<proteinExistence type="predicted"/>
<dbReference type="RefSeq" id="WP_119114297.1">
    <property type="nucleotide sequence ID" value="NZ_CBCSEO010000013.1"/>
</dbReference>
<dbReference type="Gene3D" id="3.40.50.2300">
    <property type="match status" value="1"/>
</dbReference>
<dbReference type="EMBL" id="QWVT01000033">
    <property type="protein sequence ID" value="RID82681.1"/>
    <property type="molecule type" value="Genomic_DNA"/>
</dbReference>
<dbReference type="OrthoDB" id="6603449at2"/>
<organism evidence="3 4">
    <name type="scientific">Mesobacillus zeae</name>
    <dbReference type="NCBI Taxonomy" id="1917180"/>
    <lineage>
        <taxon>Bacteria</taxon>
        <taxon>Bacillati</taxon>
        <taxon>Bacillota</taxon>
        <taxon>Bacilli</taxon>
        <taxon>Bacillales</taxon>
        <taxon>Bacillaceae</taxon>
        <taxon>Mesobacillus</taxon>
    </lineage>
</organism>
<dbReference type="CDD" id="cd05563">
    <property type="entry name" value="PTS_IIB_ascorbate"/>
    <property type="match status" value="1"/>
</dbReference>
<evidence type="ECO:0000313" key="3">
    <source>
        <dbReference type="EMBL" id="RID82681.1"/>
    </source>
</evidence>